<evidence type="ECO:0000313" key="3">
    <source>
        <dbReference type="EMBL" id="RHZ57519.1"/>
    </source>
</evidence>
<dbReference type="PANTHER" id="PTHR23257">
    <property type="entry name" value="SERINE-THREONINE PROTEIN KINASE"/>
    <property type="match status" value="1"/>
</dbReference>
<feature type="region of interest" description="Disordered" evidence="1">
    <location>
        <begin position="503"/>
        <end position="522"/>
    </location>
</feature>
<protein>
    <recommendedName>
        <fullName evidence="2">Protein kinase domain-containing protein</fullName>
    </recommendedName>
</protein>
<dbReference type="SUPFAM" id="SSF56112">
    <property type="entry name" value="Protein kinase-like (PK-like)"/>
    <property type="match status" value="2"/>
</dbReference>
<organism evidence="3 4">
    <name type="scientific">Diversispora epigaea</name>
    <dbReference type="NCBI Taxonomy" id="1348612"/>
    <lineage>
        <taxon>Eukaryota</taxon>
        <taxon>Fungi</taxon>
        <taxon>Fungi incertae sedis</taxon>
        <taxon>Mucoromycota</taxon>
        <taxon>Glomeromycotina</taxon>
        <taxon>Glomeromycetes</taxon>
        <taxon>Diversisporales</taxon>
        <taxon>Diversisporaceae</taxon>
        <taxon>Diversispora</taxon>
    </lineage>
</organism>
<gene>
    <name evidence="3" type="ORF">Glove_386g35</name>
</gene>
<dbReference type="GO" id="GO:0005737">
    <property type="term" value="C:cytoplasm"/>
    <property type="evidence" value="ECO:0007669"/>
    <property type="project" value="TreeGrafter"/>
</dbReference>
<sequence>MATQEIKWNAKLRGVWDKGYYSLNTNIYKTIIEQEKYQKDMVENDSSLTENEKKFLFNELQKVYDSIRINENSVEKQQCNNCQNWHQATQYCEFCIRKYLENNFGNWTSGNNEIDKLIQECQQTTVHPSHVIEWISYDQFESVKYLAEGGCATIYTANWKDGSYEKWNSERQILERFEEQKIVLKRLNNSNSKNVDWFQEVTLSFILDNTSTFLVKCYGLTKDPTTQDYMLVLDYYRTDLRRFLKDNYQSLTLLQKYRIISGVANSLLRIHRQNIMHRDLHSGNILYYSNAWYISDLGLSGPVNKQLNSIYGNLPYIAPELLCKRNYTTKSDVYSLGIIMWEVITGETPFSDHKFNSNSEFALAIIYGYRPKIYKNIPYEYATLMKQCWDANPDNRPDARTIEKKIDSLIKPLYNEMDNQQEPTINSSKSNLTKDKSSEKIQTSSFALAIIYGYRPKIYKNIPYEYATLMKQCWDANPDNRPDARTIEKKIDSLIKPLYNEMDNQQEPTINSSKSNLTKGKSSEKIQTSSVYTFNISAQPRNATEEEQLAYETKQFCFKLPDATIAYDDDDD</sequence>
<dbReference type="PANTHER" id="PTHR23257:SF963">
    <property type="entry name" value="AT08303P"/>
    <property type="match status" value="1"/>
</dbReference>
<dbReference type="GO" id="GO:0005524">
    <property type="term" value="F:ATP binding"/>
    <property type="evidence" value="ECO:0007669"/>
    <property type="project" value="InterPro"/>
</dbReference>
<evidence type="ECO:0000313" key="4">
    <source>
        <dbReference type="Proteomes" id="UP000266861"/>
    </source>
</evidence>
<dbReference type="Gene3D" id="1.10.510.10">
    <property type="entry name" value="Transferase(Phosphotransferase) domain 1"/>
    <property type="match status" value="2"/>
</dbReference>
<dbReference type="STRING" id="1348612.A0A397H448"/>
<keyword evidence="4" id="KW-1185">Reference proteome</keyword>
<reference evidence="3 4" key="1">
    <citation type="submission" date="2018-08" db="EMBL/GenBank/DDBJ databases">
        <title>Genome and evolution of the arbuscular mycorrhizal fungus Diversispora epigaea (formerly Glomus versiforme) and its bacterial endosymbionts.</title>
        <authorList>
            <person name="Sun X."/>
            <person name="Fei Z."/>
            <person name="Harrison M."/>
        </authorList>
    </citation>
    <scope>NUCLEOTIDE SEQUENCE [LARGE SCALE GENOMIC DNA]</scope>
    <source>
        <strain evidence="3 4">IT104</strain>
    </source>
</reference>
<dbReference type="GO" id="GO:0007165">
    <property type="term" value="P:signal transduction"/>
    <property type="evidence" value="ECO:0007669"/>
    <property type="project" value="TreeGrafter"/>
</dbReference>
<dbReference type="OrthoDB" id="4062651at2759"/>
<dbReference type="InterPro" id="IPR001245">
    <property type="entry name" value="Ser-Thr/Tyr_kinase_cat_dom"/>
</dbReference>
<name>A0A397H448_9GLOM</name>
<dbReference type="AlphaFoldDB" id="A0A397H448"/>
<dbReference type="Pfam" id="PF07714">
    <property type="entry name" value="PK_Tyr_Ser-Thr"/>
    <property type="match status" value="2"/>
</dbReference>
<proteinExistence type="predicted"/>
<feature type="domain" description="Protein kinase" evidence="2">
    <location>
        <begin position="140"/>
        <end position="410"/>
    </location>
</feature>
<dbReference type="GO" id="GO:0004672">
    <property type="term" value="F:protein kinase activity"/>
    <property type="evidence" value="ECO:0007669"/>
    <property type="project" value="InterPro"/>
</dbReference>
<dbReference type="Proteomes" id="UP000266861">
    <property type="component" value="Unassembled WGS sequence"/>
</dbReference>
<dbReference type="PROSITE" id="PS50011">
    <property type="entry name" value="PROTEIN_KINASE_DOM"/>
    <property type="match status" value="1"/>
</dbReference>
<dbReference type="InterPro" id="IPR050167">
    <property type="entry name" value="Ser_Thr_protein_kinase"/>
</dbReference>
<dbReference type="EMBL" id="PQFF01000346">
    <property type="protein sequence ID" value="RHZ57519.1"/>
    <property type="molecule type" value="Genomic_DNA"/>
</dbReference>
<evidence type="ECO:0000256" key="1">
    <source>
        <dbReference type="SAM" id="MobiDB-lite"/>
    </source>
</evidence>
<evidence type="ECO:0000259" key="2">
    <source>
        <dbReference type="PROSITE" id="PS50011"/>
    </source>
</evidence>
<comment type="caution">
    <text evidence="3">The sequence shown here is derived from an EMBL/GenBank/DDBJ whole genome shotgun (WGS) entry which is preliminary data.</text>
</comment>
<accession>A0A397H448</accession>
<dbReference type="InterPro" id="IPR000719">
    <property type="entry name" value="Prot_kinase_dom"/>
</dbReference>
<dbReference type="InterPro" id="IPR011009">
    <property type="entry name" value="Kinase-like_dom_sf"/>
</dbReference>